<name>A0A438D881_VITVI</name>
<dbReference type="InterPro" id="IPR005162">
    <property type="entry name" value="Retrotrans_gag_dom"/>
</dbReference>
<evidence type="ECO:0000313" key="3">
    <source>
        <dbReference type="Proteomes" id="UP000288805"/>
    </source>
</evidence>
<organism evidence="2 3">
    <name type="scientific">Vitis vinifera</name>
    <name type="common">Grape</name>
    <dbReference type="NCBI Taxonomy" id="29760"/>
    <lineage>
        <taxon>Eukaryota</taxon>
        <taxon>Viridiplantae</taxon>
        <taxon>Streptophyta</taxon>
        <taxon>Embryophyta</taxon>
        <taxon>Tracheophyta</taxon>
        <taxon>Spermatophyta</taxon>
        <taxon>Magnoliopsida</taxon>
        <taxon>eudicotyledons</taxon>
        <taxon>Gunneridae</taxon>
        <taxon>Pentapetalae</taxon>
        <taxon>rosids</taxon>
        <taxon>Vitales</taxon>
        <taxon>Vitaceae</taxon>
        <taxon>Viteae</taxon>
        <taxon>Vitis</taxon>
    </lineage>
</organism>
<accession>A0A438D881</accession>
<dbReference type="AlphaFoldDB" id="A0A438D881"/>
<sequence>MKLFPLSLKDKAKTWLNSLRPYSIRNWGDLQSVFLQKFFPTHRTNALKNEILNFKAIEDEKFFTCWERFREIVATCPYHGFDNWMLVSYFYEDMSSPMKQLLETMCGGDFMNKNPDEAFQFLDYVVEVSRSWEEPIVKEPSRDRTMNRARASGEYTLPRV</sequence>
<feature type="domain" description="Retrotransposon gag" evidence="1">
    <location>
        <begin position="2"/>
        <end position="92"/>
    </location>
</feature>
<dbReference type="PANTHER" id="PTHR33223:SF11">
    <property type="entry name" value="ELEMENT PROTEIN, PUTATIVE-RELATED"/>
    <property type="match status" value="1"/>
</dbReference>
<dbReference type="Pfam" id="PF03732">
    <property type="entry name" value="Retrotrans_gag"/>
    <property type="match status" value="1"/>
</dbReference>
<evidence type="ECO:0000313" key="2">
    <source>
        <dbReference type="EMBL" id="RVW31652.1"/>
    </source>
</evidence>
<dbReference type="EMBL" id="QGNW01001746">
    <property type="protein sequence ID" value="RVW31652.1"/>
    <property type="molecule type" value="Genomic_DNA"/>
</dbReference>
<proteinExistence type="predicted"/>
<dbReference type="Proteomes" id="UP000288805">
    <property type="component" value="Unassembled WGS sequence"/>
</dbReference>
<protein>
    <recommendedName>
        <fullName evidence="1">Retrotransposon gag domain-containing protein</fullName>
    </recommendedName>
</protein>
<reference evidence="2 3" key="1">
    <citation type="journal article" date="2018" name="PLoS Genet.">
        <title>Population sequencing reveals clonal diversity and ancestral inbreeding in the grapevine cultivar Chardonnay.</title>
        <authorList>
            <person name="Roach M.J."/>
            <person name="Johnson D.L."/>
            <person name="Bohlmann J."/>
            <person name="van Vuuren H.J."/>
            <person name="Jones S.J."/>
            <person name="Pretorius I.S."/>
            <person name="Schmidt S.A."/>
            <person name="Borneman A.R."/>
        </authorList>
    </citation>
    <scope>NUCLEOTIDE SEQUENCE [LARGE SCALE GENOMIC DNA]</scope>
    <source>
        <strain evidence="3">cv. Chardonnay</strain>
        <tissue evidence="2">Leaf</tissue>
    </source>
</reference>
<comment type="caution">
    <text evidence="2">The sequence shown here is derived from an EMBL/GenBank/DDBJ whole genome shotgun (WGS) entry which is preliminary data.</text>
</comment>
<gene>
    <name evidence="2" type="ORF">CK203_092737</name>
</gene>
<evidence type="ECO:0000259" key="1">
    <source>
        <dbReference type="Pfam" id="PF03732"/>
    </source>
</evidence>
<dbReference type="PANTHER" id="PTHR33223">
    <property type="entry name" value="CCHC-TYPE DOMAIN-CONTAINING PROTEIN"/>
    <property type="match status" value="1"/>
</dbReference>